<evidence type="ECO:0000313" key="3">
    <source>
        <dbReference type="Proteomes" id="UP001162483"/>
    </source>
</evidence>
<feature type="non-terminal residue" evidence="2">
    <location>
        <position position="125"/>
    </location>
</feature>
<keyword evidence="3" id="KW-1185">Reference proteome</keyword>
<dbReference type="Proteomes" id="UP001162483">
    <property type="component" value="Unassembled WGS sequence"/>
</dbReference>
<comment type="caution">
    <text evidence="2">The sequence shown here is derived from an EMBL/GenBank/DDBJ whole genome shotgun (WGS) entry which is preliminary data.</text>
</comment>
<evidence type="ECO:0000256" key="1">
    <source>
        <dbReference type="SAM" id="SignalP"/>
    </source>
</evidence>
<accession>A0ABN9GUH9</accession>
<keyword evidence="1" id="KW-0732">Signal</keyword>
<organism evidence="2 3">
    <name type="scientific">Staurois parvus</name>
    <dbReference type="NCBI Taxonomy" id="386267"/>
    <lineage>
        <taxon>Eukaryota</taxon>
        <taxon>Metazoa</taxon>
        <taxon>Chordata</taxon>
        <taxon>Craniata</taxon>
        <taxon>Vertebrata</taxon>
        <taxon>Euteleostomi</taxon>
        <taxon>Amphibia</taxon>
        <taxon>Batrachia</taxon>
        <taxon>Anura</taxon>
        <taxon>Neobatrachia</taxon>
        <taxon>Ranoidea</taxon>
        <taxon>Ranidae</taxon>
        <taxon>Staurois</taxon>
    </lineage>
</organism>
<sequence length="125" mass="13482">MAFGILQSTLLILWRHGSSGRSGLKLLQAVWAETSVPTSDKSFLQFLSSHTGTYSPLYASGSAQQSKSASSFCPRPGSVSTVPFALNLRMMLPKGVLLVCLTSLQSSYSHCPSCEEKSPLHLSSW</sequence>
<dbReference type="EMBL" id="CATNWA010019426">
    <property type="protein sequence ID" value="CAI9613120.1"/>
    <property type="molecule type" value="Genomic_DNA"/>
</dbReference>
<proteinExistence type="predicted"/>
<protein>
    <recommendedName>
        <fullName evidence="4">Secreted protein</fullName>
    </recommendedName>
</protein>
<gene>
    <name evidence="2" type="ORF">SPARVUS_LOCUS14839034</name>
</gene>
<evidence type="ECO:0008006" key="4">
    <source>
        <dbReference type="Google" id="ProtNLM"/>
    </source>
</evidence>
<evidence type="ECO:0000313" key="2">
    <source>
        <dbReference type="EMBL" id="CAI9613120.1"/>
    </source>
</evidence>
<reference evidence="2" key="1">
    <citation type="submission" date="2023-05" db="EMBL/GenBank/DDBJ databases">
        <authorList>
            <person name="Stuckert A."/>
        </authorList>
    </citation>
    <scope>NUCLEOTIDE SEQUENCE</scope>
</reference>
<feature type="signal peptide" evidence="1">
    <location>
        <begin position="1"/>
        <end position="20"/>
    </location>
</feature>
<feature type="chain" id="PRO_5045548012" description="Secreted protein" evidence="1">
    <location>
        <begin position="21"/>
        <end position="125"/>
    </location>
</feature>
<name>A0ABN9GUH9_9NEOB</name>